<evidence type="ECO:0000256" key="2">
    <source>
        <dbReference type="ARBA" id="ARBA00022460"/>
    </source>
</evidence>
<evidence type="ECO:0000313" key="12">
    <source>
        <dbReference type="Proteomes" id="UP000614601"/>
    </source>
</evidence>
<dbReference type="PROSITE" id="PS51034">
    <property type="entry name" value="ZP_2"/>
    <property type="match status" value="1"/>
</dbReference>
<comment type="subcellular location">
    <subcellularLocation>
        <location evidence="1">Cell membrane</location>
        <topology evidence="1">Single-pass type I membrane protein</topology>
    </subcellularLocation>
</comment>
<dbReference type="GO" id="GO:0042302">
    <property type="term" value="F:structural constituent of cuticle"/>
    <property type="evidence" value="ECO:0007669"/>
    <property type="project" value="UniProtKB-KW"/>
</dbReference>
<evidence type="ECO:0000256" key="5">
    <source>
        <dbReference type="ARBA" id="ARBA00022729"/>
    </source>
</evidence>
<keyword evidence="6 8" id="KW-1133">Transmembrane helix</keyword>
<dbReference type="EMBL" id="CAJFCW020000002">
    <property type="protein sequence ID" value="CAG9092604.1"/>
    <property type="molecule type" value="Genomic_DNA"/>
</dbReference>
<name>A0A811K6R4_9BILA</name>
<comment type="caution">
    <text evidence="11">The sequence shown here is derived from an EMBL/GenBank/DDBJ whole genome shotgun (WGS) entry which is preliminary data.</text>
</comment>
<dbReference type="Proteomes" id="UP000783686">
    <property type="component" value="Unassembled WGS sequence"/>
</dbReference>
<accession>A0A811K6R4</accession>
<organism evidence="11 12">
    <name type="scientific">Bursaphelenchus okinawaensis</name>
    <dbReference type="NCBI Taxonomy" id="465554"/>
    <lineage>
        <taxon>Eukaryota</taxon>
        <taxon>Metazoa</taxon>
        <taxon>Ecdysozoa</taxon>
        <taxon>Nematoda</taxon>
        <taxon>Chromadorea</taxon>
        <taxon>Rhabditida</taxon>
        <taxon>Tylenchina</taxon>
        <taxon>Tylenchomorpha</taxon>
        <taxon>Aphelenchoidea</taxon>
        <taxon>Aphelenchoididae</taxon>
        <taxon>Bursaphelenchus</taxon>
    </lineage>
</organism>
<keyword evidence="5 9" id="KW-0732">Signal</keyword>
<dbReference type="Gene3D" id="2.60.40.4100">
    <property type="entry name" value="Zona pellucida, ZP-C domain"/>
    <property type="match status" value="1"/>
</dbReference>
<dbReference type="Pfam" id="PF25057">
    <property type="entry name" value="CUT_N"/>
    <property type="match status" value="1"/>
</dbReference>
<feature type="domain" description="ZP" evidence="10">
    <location>
        <begin position="32"/>
        <end position="276"/>
    </location>
</feature>
<proteinExistence type="predicted"/>
<evidence type="ECO:0000313" key="11">
    <source>
        <dbReference type="EMBL" id="CAD5211050.1"/>
    </source>
</evidence>
<dbReference type="Pfam" id="PF25301">
    <property type="entry name" value="CUT_C"/>
    <property type="match status" value="1"/>
</dbReference>
<reference evidence="11" key="1">
    <citation type="submission" date="2020-09" db="EMBL/GenBank/DDBJ databases">
        <authorList>
            <person name="Kikuchi T."/>
        </authorList>
    </citation>
    <scope>NUCLEOTIDE SEQUENCE</scope>
    <source>
        <strain evidence="11">SH1</strain>
    </source>
</reference>
<dbReference type="PANTHER" id="PTHR22907:SF59">
    <property type="entry name" value="CUTICLIN-LIKE PROTEIN 19"/>
    <property type="match status" value="1"/>
</dbReference>
<sequence>MILCFLLFLLTPTLGFVQRISNRIRDSRPSIYCNSGSISVAVSTVEPFVGRIFVKGHSKDDNCALRGNGTSYDFSLSLLFHKCGLLRNRTPDGITVTTTVIISFHPYFLTESDGAFRLQCIYRNQNQLISRALEGRGSRPVDRIEKHVMPTCRYDILENGPHGHPIPFASVGTTVYHKWSCISDNSEEHCMIVHSCVAENDSGETVEILDQHGCAVDPVLLDNLQYSKDLVAGQSAQVYKFADKESIYFQCQIMIFKKTNDHKCARPQCRSVASSGDFRATNNTQNLGVAFDRKFARLRSRSVNYDVNNELTVTMGNMVKEKQEMVDKYDIDCASMQNIVVLFIVISVVSCVFSFVSFYLFCWKF</sequence>
<dbReference type="PANTHER" id="PTHR22907">
    <property type="entry name" value="GH04558P"/>
    <property type="match status" value="1"/>
</dbReference>
<evidence type="ECO:0000256" key="8">
    <source>
        <dbReference type="SAM" id="Phobius"/>
    </source>
</evidence>
<dbReference type="InterPro" id="IPR056953">
    <property type="entry name" value="CUT_N"/>
</dbReference>
<dbReference type="AlphaFoldDB" id="A0A811K6R4"/>
<dbReference type="OrthoDB" id="6139674at2759"/>
<evidence type="ECO:0000256" key="1">
    <source>
        <dbReference type="ARBA" id="ARBA00004251"/>
    </source>
</evidence>
<evidence type="ECO:0000256" key="4">
    <source>
        <dbReference type="ARBA" id="ARBA00022692"/>
    </source>
</evidence>
<dbReference type="Proteomes" id="UP000614601">
    <property type="component" value="Unassembled WGS sequence"/>
</dbReference>
<dbReference type="SMART" id="SM00241">
    <property type="entry name" value="ZP"/>
    <property type="match status" value="1"/>
</dbReference>
<keyword evidence="7 8" id="KW-0472">Membrane</keyword>
<evidence type="ECO:0000256" key="7">
    <source>
        <dbReference type="ARBA" id="ARBA00023136"/>
    </source>
</evidence>
<protein>
    <recommendedName>
        <fullName evidence="10">ZP domain-containing protein</fullName>
    </recommendedName>
</protein>
<dbReference type="InterPro" id="IPR042235">
    <property type="entry name" value="ZP-C_dom"/>
</dbReference>
<keyword evidence="3" id="KW-1003">Cell membrane</keyword>
<dbReference type="GO" id="GO:0005886">
    <property type="term" value="C:plasma membrane"/>
    <property type="evidence" value="ECO:0007669"/>
    <property type="project" value="UniProtKB-SubCell"/>
</dbReference>
<feature type="signal peptide" evidence="9">
    <location>
        <begin position="1"/>
        <end position="15"/>
    </location>
</feature>
<gene>
    <name evidence="11" type="ORF">BOKJ2_LOCUS3500</name>
</gene>
<dbReference type="InterPro" id="IPR051962">
    <property type="entry name" value="Cuticlin"/>
</dbReference>
<dbReference type="EMBL" id="CAJFDH010000002">
    <property type="protein sequence ID" value="CAD5211050.1"/>
    <property type="molecule type" value="Genomic_DNA"/>
</dbReference>
<evidence type="ECO:0000259" key="10">
    <source>
        <dbReference type="PROSITE" id="PS51034"/>
    </source>
</evidence>
<feature type="transmembrane region" description="Helical" evidence="8">
    <location>
        <begin position="339"/>
        <end position="362"/>
    </location>
</feature>
<keyword evidence="2" id="KW-0193">Cuticle</keyword>
<dbReference type="InterPro" id="IPR001507">
    <property type="entry name" value="ZP_dom"/>
</dbReference>
<evidence type="ECO:0000256" key="9">
    <source>
        <dbReference type="SAM" id="SignalP"/>
    </source>
</evidence>
<keyword evidence="12" id="KW-1185">Reference proteome</keyword>
<feature type="chain" id="PRO_5044131623" description="ZP domain-containing protein" evidence="9">
    <location>
        <begin position="16"/>
        <end position="365"/>
    </location>
</feature>
<evidence type="ECO:0000256" key="6">
    <source>
        <dbReference type="ARBA" id="ARBA00022989"/>
    </source>
</evidence>
<keyword evidence="4 8" id="KW-0812">Transmembrane</keyword>
<evidence type="ECO:0000256" key="3">
    <source>
        <dbReference type="ARBA" id="ARBA00022475"/>
    </source>
</evidence>
<dbReference type="InterPro" id="IPR057475">
    <property type="entry name" value="CUT_C"/>
</dbReference>